<dbReference type="EMBL" id="CAWUPB010001173">
    <property type="protein sequence ID" value="CAK7347095.1"/>
    <property type="molecule type" value="Genomic_DNA"/>
</dbReference>
<evidence type="ECO:0000256" key="1">
    <source>
        <dbReference type="SAM" id="MobiDB-lite"/>
    </source>
</evidence>
<keyword evidence="3" id="KW-1185">Reference proteome</keyword>
<feature type="compositionally biased region" description="Polar residues" evidence="1">
    <location>
        <begin position="32"/>
        <end position="43"/>
    </location>
</feature>
<proteinExistence type="predicted"/>
<dbReference type="Proteomes" id="UP001314170">
    <property type="component" value="Unassembled WGS sequence"/>
</dbReference>
<name>A0AAV1S727_9ROSI</name>
<comment type="caution">
    <text evidence="2">The sequence shown here is derived from an EMBL/GenBank/DDBJ whole genome shotgun (WGS) entry which is preliminary data.</text>
</comment>
<evidence type="ECO:0000313" key="3">
    <source>
        <dbReference type="Proteomes" id="UP001314170"/>
    </source>
</evidence>
<feature type="compositionally biased region" description="Polar residues" evidence="1">
    <location>
        <begin position="1"/>
        <end position="11"/>
    </location>
</feature>
<feature type="region of interest" description="Disordered" evidence="1">
    <location>
        <begin position="1"/>
        <end position="55"/>
    </location>
</feature>
<dbReference type="AlphaFoldDB" id="A0AAV1S727"/>
<protein>
    <submittedName>
        <fullName evidence="2">Uncharacterized protein</fullName>
    </submittedName>
</protein>
<feature type="compositionally biased region" description="Polar residues" evidence="1">
    <location>
        <begin position="582"/>
        <end position="597"/>
    </location>
</feature>
<sequence length="639" mass="70353">MNEVTSLQDLNPTLVDGAPLDLSQEDVPNLEGQASASFNSPLMQDNELPKGGDYQPEMFDENIYLSFSEDEDGNIICGISDFSVANAPNLPPLDFEPPSFSNPSMGAATSAFPAVQEHVEPGLLDEPCLNHANSGQSMVQSACSAFDPLSGNSTNAGQTRSSLVNPALPIPTQVYSPVKMEMIPQNVMMPPFSMENDVNWTPNQFNSQAQDTFPSELLLPPPVVPVNQSSMLCNAQVGQNMVDNNVINNSIQHTTQFPTSFPQTMTPMGILDGTSSWINQNEPNWLLPNQNTPSEYIMYQPNQMMAANVFDLQCTNPMLPGSSMPLRHQQLSNQFLLSNQVPGMLPGPQPSMNQRPQQLPYQFNQVPVTTNVYDPQGSMIMLPESSPTLWFQQIPPRNLQVSGEHDVLNSQYNNSMLFGPTASSRHQNSFTHQPQPGQVYMTPNATTSQHGRGFNQPETSLIAPWIQYFSNQGQVNKAAVMPNIDNMQQENLVPWNFGNSTWSQTDNLQVQGLLNQSNASNFGLDTSLQSQIMGLYTQQQNKGKSTEVVSHHPDTVSLLNNRNENMILGSRSHGNSHYEIGESSSAKRPRTESTLSTEDQESLDVFSCDSGQAKSAIYDPLFEGIGLQVDPHLRMLALL</sequence>
<accession>A0AAV1S727</accession>
<organism evidence="2 3">
    <name type="scientific">Dovyalis caffra</name>
    <dbReference type="NCBI Taxonomy" id="77055"/>
    <lineage>
        <taxon>Eukaryota</taxon>
        <taxon>Viridiplantae</taxon>
        <taxon>Streptophyta</taxon>
        <taxon>Embryophyta</taxon>
        <taxon>Tracheophyta</taxon>
        <taxon>Spermatophyta</taxon>
        <taxon>Magnoliopsida</taxon>
        <taxon>eudicotyledons</taxon>
        <taxon>Gunneridae</taxon>
        <taxon>Pentapetalae</taxon>
        <taxon>rosids</taxon>
        <taxon>fabids</taxon>
        <taxon>Malpighiales</taxon>
        <taxon>Salicaceae</taxon>
        <taxon>Flacourtieae</taxon>
        <taxon>Dovyalis</taxon>
    </lineage>
</organism>
<reference evidence="2 3" key="1">
    <citation type="submission" date="2024-01" db="EMBL/GenBank/DDBJ databases">
        <authorList>
            <person name="Waweru B."/>
        </authorList>
    </citation>
    <scope>NUCLEOTIDE SEQUENCE [LARGE SCALE GENOMIC DNA]</scope>
</reference>
<gene>
    <name evidence="2" type="ORF">DCAF_LOCUS19777</name>
</gene>
<feature type="region of interest" description="Disordered" evidence="1">
    <location>
        <begin position="569"/>
        <end position="603"/>
    </location>
</feature>
<evidence type="ECO:0000313" key="2">
    <source>
        <dbReference type="EMBL" id="CAK7347095.1"/>
    </source>
</evidence>